<protein>
    <submittedName>
        <fullName evidence="1">Uncharacterized protein</fullName>
    </submittedName>
</protein>
<evidence type="ECO:0000313" key="1">
    <source>
        <dbReference type="EMBL" id="KAK3385932.1"/>
    </source>
</evidence>
<name>A0AAE0NQM4_9PEZI</name>
<accession>A0AAE0NQM4</accession>
<sequence length="542" mass="62341">MKIKIRSPIDFASRYLRKLELRLVPYQALWWWAWTPPIQKGERYQDGYFDGYGDEDDLDDEGVPALDIRRAVRHPFWRKVYKALPYVDVNPVTRPCTEMSPEQWKKREQFVIESTRHMYDEGKALYSREMIRRIEDQLKGYSTLSTPAKRGFVGKLLSQCEAPQTAWVKFTDFDGVVQHLATWIPGANMEPEDGWTTVYGRSQIEFRTIQELTMPDPDNDREEFAADQWRPSVAYNPINVCKRPAKENMLTMYGFEDDQLSVDDLTTRLELYREEVADSPEWMAIASSLLTHSSSDGRRSQATTTISSIDKIVFFYSAGMSDDCDYCKRSMFMLAVATRLRELILLTRQQQTQSAINPRVCRGEKQENGTTIPAEEASRIPIYMPGIDIERTWNENELAVLIKAGVIPEDSNGELFLKIDARTAVVSYRHWNPVKQIVADIARPAVMICKPVQSSDNDADDNEDFVFLEEERGEEKVMVPKVRARDLGSSIVAMDPDSPRVRKMLGRYDRHILPELPGKDAAKEVLSFHARGVGMATEVEYW</sequence>
<gene>
    <name evidence="1" type="ORF">B0H63DRAFT_189460</name>
</gene>
<comment type="caution">
    <text evidence="1">The sequence shown here is derived from an EMBL/GenBank/DDBJ whole genome shotgun (WGS) entry which is preliminary data.</text>
</comment>
<dbReference type="EMBL" id="JAULSW010000004">
    <property type="protein sequence ID" value="KAK3385932.1"/>
    <property type="molecule type" value="Genomic_DNA"/>
</dbReference>
<organism evidence="1 2">
    <name type="scientific">Podospora didyma</name>
    <dbReference type="NCBI Taxonomy" id="330526"/>
    <lineage>
        <taxon>Eukaryota</taxon>
        <taxon>Fungi</taxon>
        <taxon>Dikarya</taxon>
        <taxon>Ascomycota</taxon>
        <taxon>Pezizomycotina</taxon>
        <taxon>Sordariomycetes</taxon>
        <taxon>Sordariomycetidae</taxon>
        <taxon>Sordariales</taxon>
        <taxon>Podosporaceae</taxon>
        <taxon>Podospora</taxon>
    </lineage>
</organism>
<proteinExistence type="predicted"/>
<evidence type="ECO:0000313" key="2">
    <source>
        <dbReference type="Proteomes" id="UP001285441"/>
    </source>
</evidence>
<keyword evidence="2" id="KW-1185">Reference proteome</keyword>
<dbReference type="Proteomes" id="UP001285441">
    <property type="component" value="Unassembled WGS sequence"/>
</dbReference>
<reference evidence="1" key="2">
    <citation type="submission" date="2023-06" db="EMBL/GenBank/DDBJ databases">
        <authorList>
            <consortium name="Lawrence Berkeley National Laboratory"/>
            <person name="Haridas S."/>
            <person name="Hensen N."/>
            <person name="Bonometti L."/>
            <person name="Westerberg I."/>
            <person name="Brannstrom I.O."/>
            <person name="Guillou S."/>
            <person name="Cros-Aarteil S."/>
            <person name="Calhoun S."/>
            <person name="Kuo A."/>
            <person name="Mondo S."/>
            <person name="Pangilinan J."/>
            <person name="Riley R."/>
            <person name="LaButti K."/>
            <person name="Andreopoulos B."/>
            <person name="Lipzen A."/>
            <person name="Chen C."/>
            <person name="Yanf M."/>
            <person name="Daum C."/>
            <person name="Ng V."/>
            <person name="Clum A."/>
            <person name="Steindorff A."/>
            <person name="Ohm R."/>
            <person name="Martin F."/>
            <person name="Silar P."/>
            <person name="Natvig D."/>
            <person name="Lalanne C."/>
            <person name="Gautier V."/>
            <person name="Ament-velasquez S.L."/>
            <person name="Kruys A."/>
            <person name="Hutchinson M.I."/>
            <person name="Powell A.J."/>
            <person name="Barry K."/>
            <person name="Miller A.N."/>
            <person name="Grigoriev I.V."/>
            <person name="Debuchy R."/>
            <person name="Gladieux P."/>
            <person name="Thoren M.H."/>
            <person name="Johannesson H."/>
        </authorList>
    </citation>
    <scope>NUCLEOTIDE SEQUENCE</scope>
    <source>
        <strain evidence="1">CBS 232.78</strain>
    </source>
</reference>
<dbReference type="AlphaFoldDB" id="A0AAE0NQM4"/>
<reference evidence="1" key="1">
    <citation type="journal article" date="2023" name="Mol. Phylogenet. Evol.">
        <title>Genome-scale phylogeny and comparative genomics of the fungal order Sordariales.</title>
        <authorList>
            <person name="Hensen N."/>
            <person name="Bonometti L."/>
            <person name="Westerberg I."/>
            <person name="Brannstrom I.O."/>
            <person name="Guillou S."/>
            <person name="Cros-Aarteil S."/>
            <person name="Calhoun S."/>
            <person name="Haridas S."/>
            <person name="Kuo A."/>
            <person name="Mondo S."/>
            <person name="Pangilinan J."/>
            <person name="Riley R."/>
            <person name="LaButti K."/>
            <person name="Andreopoulos B."/>
            <person name="Lipzen A."/>
            <person name="Chen C."/>
            <person name="Yan M."/>
            <person name="Daum C."/>
            <person name="Ng V."/>
            <person name="Clum A."/>
            <person name="Steindorff A."/>
            <person name="Ohm R.A."/>
            <person name="Martin F."/>
            <person name="Silar P."/>
            <person name="Natvig D.O."/>
            <person name="Lalanne C."/>
            <person name="Gautier V."/>
            <person name="Ament-Velasquez S.L."/>
            <person name="Kruys A."/>
            <person name="Hutchinson M.I."/>
            <person name="Powell A.J."/>
            <person name="Barry K."/>
            <person name="Miller A.N."/>
            <person name="Grigoriev I.V."/>
            <person name="Debuchy R."/>
            <person name="Gladieux P."/>
            <person name="Hiltunen Thoren M."/>
            <person name="Johannesson H."/>
        </authorList>
    </citation>
    <scope>NUCLEOTIDE SEQUENCE</scope>
    <source>
        <strain evidence="1">CBS 232.78</strain>
    </source>
</reference>